<keyword evidence="2" id="KW-1185">Reference proteome</keyword>
<name>A0ACD5VP56_AVESA</name>
<dbReference type="EnsemblPlants" id="AVESA.00010b.r2.3CG0489620.3">
    <property type="protein sequence ID" value="AVESA.00010b.r2.3CG0489620.3.CDS"/>
    <property type="gene ID" value="AVESA.00010b.r2.3CG0489620"/>
</dbReference>
<protein>
    <submittedName>
        <fullName evidence="1">Uncharacterized protein</fullName>
    </submittedName>
</protein>
<proteinExistence type="predicted"/>
<reference evidence="1" key="2">
    <citation type="submission" date="2025-09" db="UniProtKB">
        <authorList>
            <consortium name="EnsemblPlants"/>
        </authorList>
    </citation>
    <scope>IDENTIFICATION</scope>
</reference>
<sequence>MPLGKYYCDYCDKQFQDTAGARRRHLQGSQHHRARALWYDTIRRQESQAGASPLLQPDGPILGQGVCNHFVRTGTCKFGDACRYFHPKPHAVNPALAPSGEFAFHVLFWYHGVEVNALFVCLQKVMQLVS</sequence>
<organism evidence="1 2">
    <name type="scientific">Avena sativa</name>
    <name type="common">Oat</name>
    <dbReference type="NCBI Taxonomy" id="4498"/>
    <lineage>
        <taxon>Eukaryota</taxon>
        <taxon>Viridiplantae</taxon>
        <taxon>Streptophyta</taxon>
        <taxon>Embryophyta</taxon>
        <taxon>Tracheophyta</taxon>
        <taxon>Spermatophyta</taxon>
        <taxon>Magnoliopsida</taxon>
        <taxon>Liliopsida</taxon>
        <taxon>Poales</taxon>
        <taxon>Poaceae</taxon>
        <taxon>BOP clade</taxon>
        <taxon>Pooideae</taxon>
        <taxon>Poodae</taxon>
        <taxon>Poeae</taxon>
        <taxon>Poeae Chloroplast Group 1 (Aveneae type)</taxon>
        <taxon>Aveninae</taxon>
        <taxon>Avena</taxon>
    </lineage>
</organism>
<accession>A0ACD5VP56</accession>
<evidence type="ECO:0000313" key="1">
    <source>
        <dbReference type="EnsemblPlants" id="AVESA.00010b.r2.3CG0489620.3.CDS"/>
    </source>
</evidence>
<reference evidence="1" key="1">
    <citation type="submission" date="2021-05" db="EMBL/GenBank/DDBJ databases">
        <authorList>
            <person name="Scholz U."/>
            <person name="Mascher M."/>
            <person name="Fiebig A."/>
        </authorList>
    </citation>
    <scope>NUCLEOTIDE SEQUENCE [LARGE SCALE GENOMIC DNA]</scope>
</reference>
<dbReference type="Proteomes" id="UP001732700">
    <property type="component" value="Chromosome 3C"/>
</dbReference>
<evidence type="ECO:0000313" key="2">
    <source>
        <dbReference type="Proteomes" id="UP001732700"/>
    </source>
</evidence>